<dbReference type="Proteomes" id="UP000198561">
    <property type="component" value="Unassembled WGS sequence"/>
</dbReference>
<evidence type="ECO:0000313" key="2">
    <source>
        <dbReference type="Proteomes" id="UP000198561"/>
    </source>
</evidence>
<reference evidence="1 2" key="1">
    <citation type="submission" date="2016-10" db="EMBL/GenBank/DDBJ databases">
        <authorList>
            <person name="de Groot N.N."/>
        </authorList>
    </citation>
    <scope>NUCLEOTIDE SEQUENCE [LARGE SCALE GENOMIC DNA]</scope>
    <source>
        <strain evidence="1 2">DSM 23031</strain>
    </source>
</reference>
<evidence type="ECO:0000313" key="1">
    <source>
        <dbReference type="EMBL" id="SEH32490.1"/>
    </source>
</evidence>
<accession>A0A1H6HEG9</accession>
<dbReference type="RefSeq" id="WP_089691488.1">
    <property type="nucleotide sequence ID" value="NZ_FNWQ01000002.1"/>
</dbReference>
<organism evidence="1 2">
    <name type="scientific">Chryseobacterium culicis</name>
    <dbReference type="NCBI Taxonomy" id="680127"/>
    <lineage>
        <taxon>Bacteria</taxon>
        <taxon>Pseudomonadati</taxon>
        <taxon>Bacteroidota</taxon>
        <taxon>Flavobacteriia</taxon>
        <taxon>Flavobacteriales</taxon>
        <taxon>Weeksellaceae</taxon>
        <taxon>Chryseobacterium group</taxon>
        <taxon>Chryseobacterium</taxon>
    </lineage>
</organism>
<dbReference type="OrthoDB" id="1242646at2"/>
<name>A0A1H6HEG9_CHRCI</name>
<sequence length="93" mass="9546">MKKMKEKIILISGLLSAGVVFSHVGINNISPKATLDITAKTTNGSNPEGVIVPRLTGDQIKAADSQYGLSQTGTLIYATAAVSSPSAKTSGIT</sequence>
<gene>
    <name evidence="1" type="ORF">SAMN05421593_1817</name>
</gene>
<dbReference type="AlphaFoldDB" id="A0A1H6HEG9"/>
<proteinExistence type="predicted"/>
<dbReference type="EMBL" id="FNWQ01000002">
    <property type="protein sequence ID" value="SEH32490.1"/>
    <property type="molecule type" value="Genomic_DNA"/>
</dbReference>
<protein>
    <submittedName>
        <fullName evidence="1">Uncharacterized protein</fullName>
    </submittedName>
</protein>